<evidence type="ECO:0000256" key="6">
    <source>
        <dbReference type="ARBA" id="ARBA00022837"/>
    </source>
</evidence>
<evidence type="ECO:0000256" key="8">
    <source>
        <dbReference type="RuleBase" id="RU361238"/>
    </source>
</evidence>
<gene>
    <name evidence="9" type="ORF">CC84DRAFT_1162393</name>
</gene>
<keyword evidence="3" id="KW-0479">Metal-binding</keyword>
<accession>A0A177CNV7</accession>
<keyword evidence="6" id="KW-0106">Calcium</keyword>
<dbReference type="EMBL" id="KV441550">
    <property type="protein sequence ID" value="OAG08447.1"/>
    <property type="molecule type" value="Genomic_DNA"/>
</dbReference>
<dbReference type="GO" id="GO:0046872">
    <property type="term" value="F:metal ion binding"/>
    <property type="evidence" value="ECO:0007669"/>
    <property type="project" value="UniProtKB-KW"/>
</dbReference>
<dbReference type="AlphaFoldDB" id="A0A177CNV7"/>
<evidence type="ECO:0000256" key="2">
    <source>
        <dbReference type="ARBA" id="ARBA00022487"/>
    </source>
</evidence>
<dbReference type="RefSeq" id="XP_018038812.1">
    <property type="nucleotide sequence ID" value="XM_018177983.1"/>
</dbReference>
<evidence type="ECO:0000256" key="4">
    <source>
        <dbReference type="ARBA" id="ARBA00022729"/>
    </source>
</evidence>
<comment type="similarity">
    <text evidence="1 8">Belongs to the tannase family.</text>
</comment>
<name>A0A177CNV7_9PLEO</name>
<keyword evidence="4" id="KW-0732">Signal</keyword>
<dbReference type="GO" id="GO:0030600">
    <property type="term" value="F:feruloyl esterase activity"/>
    <property type="evidence" value="ECO:0007669"/>
    <property type="project" value="UniProtKB-ARBA"/>
</dbReference>
<dbReference type="GeneID" id="28761469"/>
<dbReference type="Proteomes" id="UP000077069">
    <property type="component" value="Unassembled WGS sequence"/>
</dbReference>
<proteinExistence type="inferred from homology"/>
<dbReference type="STRING" id="1460663.A0A177CNV7"/>
<keyword evidence="2" id="KW-0719">Serine esterase</keyword>
<dbReference type="Pfam" id="PF07519">
    <property type="entry name" value="Tannase"/>
    <property type="match status" value="1"/>
</dbReference>
<evidence type="ECO:0000256" key="1">
    <source>
        <dbReference type="ARBA" id="ARBA00006249"/>
    </source>
</evidence>
<dbReference type="InterPro" id="IPR011118">
    <property type="entry name" value="Tannase/feruloyl_esterase"/>
</dbReference>
<dbReference type="PANTHER" id="PTHR33938">
    <property type="entry name" value="FERULOYL ESTERASE B-RELATED"/>
    <property type="match status" value="1"/>
</dbReference>
<evidence type="ECO:0000313" key="9">
    <source>
        <dbReference type="EMBL" id="OAG08447.1"/>
    </source>
</evidence>
<dbReference type="OrthoDB" id="3039123at2759"/>
<dbReference type="PANTHER" id="PTHR33938:SF8">
    <property type="entry name" value="CARBOXYLIC ESTER HYDROLASE"/>
    <property type="match status" value="1"/>
</dbReference>
<evidence type="ECO:0000313" key="10">
    <source>
        <dbReference type="Proteomes" id="UP000077069"/>
    </source>
</evidence>
<evidence type="ECO:0000256" key="5">
    <source>
        <dbReference type="ARBA" id="ARBA00022801"/>
    </source>
</evidence>
<dbReference type="InParanoid" id="A0A177CNV7"/>
<sequence length="273" mass="29581">MNQLNYYPAPCELEYITNSAITACDGMDGLADGVLSSPNRCDFDATTLIGQLNGCSGGQTQVTSQAAQIAMAAWSGPTSTGGHRLWPGLNRDAALAGLPGLTTAETNCSSGTSQCEGVPFSVAEKWIRLFVEKDTDFDIKGMSQADYELSFEKSLSQYDDIIGTSSPELSAFRNSGGKILSWHGLADQLIPPNGTAGYYDRVFRQDRKVHDFYRLFFAPGTRHCQAGAGPYPYDSLDALVDWVEHGKAPDVLVATKRPGDDAVTRLLYPYLLK</sequence>
<keyword evidence="10" id="KW-1185">Reference proteome</keyword>
<keyword evidence="5 8" id="KW-0378">Hydrolase</keyword>
<protein>
    <recommendedName>
        <fullName evidence="8">Carboxylic ester hydrolase</fullName>
        <ecNumber evidence="8">3.1.1.-</ecNumber>
    </recommendedName>
</protein>
<reference evidence="9 10" key="1">
    <citation type="submission" date="2016-05" db="EMBL/GenBank/DDBJ databases">
        <title>Comparative analysis of secretome profiles of manganese(II)-oxidizing ascomycete fungi.</title>
        <authorList>
            <consortium name="DOE Joint Genome Institute"/>
            <person name="Zeiner C.A."/>
            <person name="Purvine S.O."/>
            <person name="Zink E.M."/>
            <person name="Wu S."/>
            <person name="Pasa-Tolic L."/>
            <person name="Chaput D.L."/>
            <person name="Haridas S."/>
            <person name="Grigoriev I.V."/>
            <person name="Santelli C.M."/>
            <person name="Hansel C.M."/>
        </authorList>
    </citation>
    <scope>NUCLEOTIDE SEQUENCE [LARGE SCALE GENOMIC DNA]</scope>
    <source>
        <strain evidence="9 10">AP3s5-JAC2a</strain>
    </source>
</reference>
<evidence type="ECO:0000256" key="3">
    <source>
        <dbReference type="ARBA" id="ARBA00022723"/>
    </source>
</evidence>
<evidence type="ECO:0000256" key="7">
    <source>
        <dbReference type="ARBA" id="ARBA00023157"/>
    </source>
</evidence>
<dbReference type="EC" id="3.1.1.-" evidence="8"/>
<dbReference type="InterPro" id="IPR029058">
    <property type="entry name" value="AB_hydrolase_fold"/>
</dbReference>
<keyword evidence="7" id="KW-1015">Disulfide bond</keyword>
<dbReference type="SUPFAM" id="SSF53474">
    <property type="entry name" value="alpha/beta-Hydrolases"/>
    <property type="match status" value="1"/>
</dbReference>
<organism evidence="9 10">
    <name type="scientific">Paraphaeosphaeria sporulosa</name>
    <dbReference type="NCBI Taxonomy" id="1460663"/>
    <lineage>
        <taxon>Eukaryota</taxon>
        <taxon>Fungi</taxon>
        <taxon>Dikarya</taxon>
        <taxon>Ascomycota</taxon>
        <taxon>Pezizomycotina</taxon>
        <taxon>Dothideomycetes</taxon>
        <taxon>Pleosporomycetidae</taxon>
        <taxon>Pleosporales</taxon>
        <taxon>Massarineae</taxon>
        <taxon>Didymosphaeriaceae</taxon>
        <taxon>Paraphaeosphaeria</taxon>
    </lineage>
</organism>